<feature type="transmembrane region" description="Helical" evidence="1">
    <location>
        <begin position="57"/>
        <end position="85"/>
    </location>
</feature>
<accession>A0A6C0BTN1</accession>
<dbReference type="EMBL" id="MN739233">
    <property type="protein sequence ID" value="QHS94778.1"/>
    <property type="molecule type" value="Genomic_DNA"/>
</dbReference>
<organism evidence="2">
    <name type="scientific">viral metagenome</name>
    <dbReference type="NCBI Taxonomy" id="1070528"/>
    <lineage>
        <taxon>unclassified sequences</taxon>
        <taxon>metagenomes</taxon>
        <taxon>organismal metagenomes</taxon>
    </lineage>
</organism>
<proteinExistence type="predicted"/>
<keyword evidence="1" id="KW-0472">Membrane</keyword>
<dbReference type="AlphaFoldDB" id="A0A6C0BTN1"/>
<feature type="transmembrane region" description="Helical" evidence="1">
    <location>
        <begin position="15"/>
        <end position="36"/>
    </location>
</feature>
<protein>
    <submittedName>
        <fullName evidence="2">Uncharacterized protein</fullName>
    </submittedName>
</protein>
<name>A0A6C0BTN1_9ZZZZ</name>
<keyword evidence="1" id="KW-1133">Transmembrane helix</keyword>
<reference evidence="2" key="1">
    <citation type="journal article" date="2020" name="Nature">
        <title>Giant virus diversity and host interactions through global metagenomics.</title>
        <authorList>
            <person name="Schulz F."/>
            <person name="Roux S."/>
            <person name="Paez-Espino D."/>
            <person name="Jungbluth S."/>
            <person name="Walsh D.A."/>
            <person name="Denef V.J."/>
            <person name="McMahon K.D."/>
            <person name="Konstantinidis K.T."/>
            <person name="Eloe-Fadrosh E.A."/>
            <person name="Kyrpides N.C."/>
            <person name="Woyke T."/>
        </authorList>
    </citation>
    <scope>NUCLEOTIDE SEQUENCE</scope>
    <source>
        <strain evidence="2">GVMAG-M-3300018428-16</strain>
    </source>
</reference>
<keyword evidence="1" id="KW-0812">Transmembrane</keyword>
<evidence type="ECO:0000256" key="1">
    <source>
        <dbReference type="SAM" id="Phobius"/>
    </source>
</evidence>
<evidence type="ECO:0000313" key="2">
    <source>
        <dbReference type="EMBL" id="QHS94778.1"/>
    </source>
</evidence>
<sequence>MVTFLGFKLSELKCAVYSSLLAIFITYIISSILGSYATKKEKNPNDKPDKLSFKSQIIHTLVSFSKIPLANSIIIFIISVVAVLISNKLGIC</sequence>